<protein>
    <submittedName>
        <fullName evidence="7">YhgE/Pip domain-containing protein</fullName>
    </submittedName>
</protein>
<keyword evidence="4 5" id="KW-0472">Membrane</keyword>
<keyword evidence="8" id="KW-1185">Reference proteome</keyword>
<dbReference type="InterPro" id="IPR013525">
    <property type="entry name" value="ABC2_TM"/>
</dbReference>
<dbReference type="Pfam" id="PF12698">
    <property type="entry name" value="ABC2_membrane_3"/>
    <property type="match status" value="2"/>
</dbReference>
<dbReference type="Proteomes" id="UP000307943">
    <property type="component" value="Unassembled WGS sequence"/>
</dbReference>
<evidence type="ECO:0000256" key="1">
    <source>
        <dbReference type="ARBA" id="ARBA00004141"/>
    </source>
</evidence>
<dbReference type="RefSeq" id="WP_139606754.1">
    <property type="nucleotide sequence ID" value="NZ_VDCQ01000074.1"/>
</dbReference>
<name>A0A5C4SYC4_9BACL</name>
<dbReference type="InterPro" id="IPR017500">
    <property type="entry name" value="Phage_infect_YhgE_N"/>
</dbReference>
<feature type="transmembrane region" description="Helical" evidence="5">
    <location>
        <begin position="672"/>
        <end position="693"/>
    </location>
</feature>
<comment type="caution">
    <text evidence="7">The sequence shown here is derived from an EMBL/GenBank/DDBJ whole genome shotgun (WGS) entry which is preliminary data.</text>
</comment>
<evidence type="ECO:0000313" key="8">
    <source>
        <dbReference type="Proteomes" id="UP000307943"/>
    </source>
</evidence>
<dbReference type="EMBL" id="VDCQ01000074">
    <property type="protein sequence ID" value="TNJ61541.1"/>
    <property type="molecule type" value="Genomic_DNA"/>
</dbReference>
<dbReference type="PANTHER" id="PTHR43077:SF10">
    <property type="entry name" value="TRANSPORT PERMEASE PROTEIN"/>
    <property type="match status" value="1"/>
</dbReference>
<evidence type="ECO:0000256" key="5">
    <source>
        <dbReference type="SAM" id="Phobius"/>
    </source>
</evidence>
<keyword evidence="3 5" id="KW-1133">Transmembrane helix</keyword>
<dbReference type="NCBIfam" id="TIGR03061">
    <property type="entry name" value="pip_yhgE_Nterm"/>
    <property type="match status" value="1"/>
</dbReference>
<sequence>MKPIVRIYTGDLQRIARNWAAAVIVLGLVVLPSLYAWFNILASWDPYSQTGGLPVAVVNRDQGASMRGKALNLGNDITESLKDNRNIGWTFTGEEQAIRGVEHGDYYACIIIPDNFSAMIGTVLSDNPQKAELVYYVNEKINAVSPKITGKGASGIIEQVNRAFIQTANGTIFRIFNDIGIELQTELPTILTLRDAVFRLEAMLPEIGQALATAAADIGKAEEIVAAVQARLPVIAQLAKDGEQLADRLASALESGSKAAEAAGPDVLHNLQLLKATADAAVQLTELLRDGNADTAIVSAGLERLSRRLAIASDVSGSLLALMERLAGFAGQEKLMPATTRLGQVRTAFQRLKTSADAARTALGKGEKPSEELIAGMEKLSREASDLLGDVLSRYKAEIQPAIVQGLDKARQPAQAALVVLQEANRSIPDVQRIVGEAAEGLAVGHGTLQDIIGRMPAASDKIKGLADRIRAMERQGSLEELIGLLRKDASKESEFFAEPVVLQEHRLFPIPNYGSAMSPFFSTLSLWVGALLLVSLLTVEAHPEGEARSHHVYFGRFLTFGTLAILQSFCVTIGDIWLLGTYVADPGAFILYGALISAVFMCIVYTLVSVFGNVGKALAIVLLVLQLSGSGGTFPIQVTPAFFQAIHPFLPFTYAISMMREAVGGIVRDVVVMDLCMLGVFALLALVVGLSLKEWINRAGAKLVRKAKESGMIH</sequence>
<organism evidence="7 8">
    <name type="scientific">Paenibacillus hemerocallicola</name>
    <dbReference type="NCBI Taxonomy" id="1172614"/>
    <lineage>
        <taxon>Bacteria</taxon>
        <taxon>Bacillati</taxon>
        <taxon>Bacillota</taxon>
        <taxon>Bacilli</taxon>
        <taxon>Bacillales</taxon>
        <taxon>Paenibacillaceae</taxon>
        <taxon>Paenibacillus</taxon>
    </lineage>
</organism>
<dbReference type="InterPro" id="IPR017501">
    <property type="entry name" value="Phage_infect_YhgE_C"/>
</dbReference>
<proteinExistence type="predicted"/>
<evidence type="ECO:0000256" key="2">
    <source>
        <dbReference type="ARBA" id="ARBA00022692"/>
    </source>
</evidence>
<dbReference type="GO" id="GO:0016020">
    <property type="term" value="C:membrane"/>
    <property type="evidence" value="ECO:0007669"/>
    <property type="project" value="UniProtKB-SubCell"/>
</dbReference>
<comment type="subcellular location">
    <subcellularLocation>
        <location evidence="1">Membrane</location>
        <topology evidence="1">Multi-pass membrane protein</topology>
    </subcellularLocation>
</comment>
<evidence type="ECO:0000256" key="4">
    <source>
        <dbReference type="ARBA" id="ARBA00023136"/>
    </source>
</evidence>
<gene>
    <name evidence="7" type="ORF">FE784_34260</name>
</gene>
<accession>A0A5C4SYC4</accession>
<reference evidence="7 8" key="1">
    <citation type="submission" date="2019-05" db="EMBL/GenBank/DDBJ databases">
        <title>We sequenced the genome of Paenibacillus hemerocallicola KCTC 33185 for further insight into its adaptation and study the phylogeny of Paenibacillus.</title>
        <authorList>
            <person name="Narsing Rao M.P."/>
        </authorList>
    </citation>
    <scope>NUCLEOTIDE SEQUENCE [LARGE SCALE GENOMIC DNA]</scope>
    <source>
        <strain evidence="7 8">KCTC 33185</strain>
    </source>
</reference>
<feature type="domain" description="ABC-2 type transporter transmembrane" evidence="6">
    <location>
        <begin position="28"/>
        <end position="166"/>
    </location>
</feature>
<dbReference type="NCBIfam" id="TIGR03062">
    <property type="entry name" value="pip_yhgE_Cterm"/>
    <property type="match status" value="1"/>
</dbReference>
<evidence type="ECO:0000313" key="7">
    <source>
        <dbReference type="EMBL" id="TNJ61541.1"/>
    </source>
</evidence>
<feature type="transmembrane region" description="Helical" evidence="5">
    <location>
        <begin position="554"/>
        <end position="578"/>
    </location>
</feature>
<evidence type="ECO:0000256" key="3">
    <source>
        <dbReference type="ARBA" id="ARBA00022989"/>
    </source>
</evidence>
<dbReference type="PANTHER" id="PTHR43077">
    <property type="entry name" value="TRANSPORT PERMEASE YVFS-RELATED"/>
    <property type="match status" value="1"/>
</dbReference>
<feature type="domain" description="ABC-2 type transporter transmembrane" evidence="6">
    <location>
        <begin position="552"/>
        <end position="690"/>
    </location>
</feature>
<feature type="transmembrane region" description="Helical" evidence="5">
    <location>
        <begin position="618"/>
        <end position="637"/>
    </location>
</feature>
<dbReference type="InterPro" id="IPR051328">
    <property type="entry name" value="T7SS_ABC-Transporter"/>
</dbReference>
<dbReference type="GO" id="GO:0140359">
    <property type="term" value="F:ABC-type transporter activity"/>
    <property type="evidence" value="ECO:0007669"/>
    <property type="project" value="InterPro"/>
</dbReference>
<dbReference type="Gene3D" id="3.40.1710.10">
    <property type="entry name" value="abc type-2 transporter like domain"/>
    <property type="match status" value="1"/>
</dbReference>
<evidence type="ECO:0000259" key="6">
    <source>
        <dbReference type="Pfam" id="PF12698"/>
    </source>
</evidence>
<dbReference type="OrthoDB" id="9811483at2"/>
<dbReference type="AlphaFoldDB" id="A0A5C4SYC4"/>
<feature type="transmembrane region" description="Helical" evidence="5">
    <location>
        <begin position="590"/>
        <end position="611"/>
    </location>
</feature>
<feature type="transmembrane region" description="Helical" evidence="5">
    <location>
        <begin position="521"/>
        <end position="542"/>
    </location>
</feature>
<feature type="transmembrane region" description="Helical" evidence="5">
    <location>
        <begin position="20"/>
        <end position="38"/>
    </location>
</feature>
<keyword evidence="2 5" id="KW-0812">Transmembrane</keyword>